<accession>A0A238JRV8</accession>
<dbReference type="OrthoDB" id="273614at2"/>
<dbReference type="CDD" id="cd04301">
    <property type="entry name" value="NAT_SF"/>
    <property type="match status" value="1"/>
</dbReference>
<gene>
    <name evidence="3" type="ORF">RUA8715_00155</name>
</gene>
<organism evidence="3 4">
    <name type="scientific">Ruegeria arenilitoris</name>
    <dbReference type="NCBI Taxonomy" id="1173585"/>
    <lineage>
        <taxon>Bacteria</taxon>
        <taxon>Pseudomonadati</taxon>
        <taxon>Pseudomonadota</taxon>
        <taxon>Alphaproteobacteria</taxon>
        <taxon>Rhodobacterales</taxon>
        <taxon>Roseobacteraceae</taxon>
        <taxon>Ruegeria</taxon>
    </lineage>
</organism>
<dbReference type="EMBL" id="FXYG01000001">
    <property type="protein sequence ID" value="SMX33389.1"/>
    <property type="molecule type" value="Genomic_DNA"/>
</dbReference>
<evidence type="ECO:0000313" key="4">
    <source>
        <dbReference type="Proteomes" id="UP000202485"/>
    </source>
</evidence>
<dbReference type="PANTHER" id="PTHR13947">
    <property type="entry name" value="GNAT FAMILY N-ACETYLTRANSFERASE"/>
    <property type="match status" value="1"/>
</dbReference>
<dbReference type="Pfam" id="PF00583">
    <property type="entry name" value="Acetyltransf_1"/>
    <property type="match status" value="1"/>
</dbReference>
<name>A0A238JRV8_9RHOB</name>
<protein>
    <submittedName>
        <fullName evidence="3">Acetyltransferase (GNAT) family protein</fullName>
    </submittedName>
</protein>
<keyword evidence="1 3" id="KW-0808">Transferase</keyword>
<dbReference type="RefSeq" id="WP_093962926.1">
    <property type="nucleotide sequence ID" value="NZ_FXYG01000001.1"/>
</dbReference>
<dbReference type="InterPro" id="IPR016181">
    <property type="entry name" value="Acyl_CoA_acyltransferase"/>
</dbReference>
<proteinExistence type="predicted"/>
<dbReference type="InterPro" id="IPR000182">
    <property type="entry name" value="GNAT_dom"/>
</dbReference>
<dbReference type="PANTHER" id="PTHR13947:SF37">
    <property type="entry name" value="LD18367P"/>
    <property type="match status" value="1"/>
</dbReference>
<evidence type="ECO:0000313" key="3">
    <source>
        <dbReference type="EMBL" id="SMX33389.1"/>
    </source>
</evidence>
<dbReference type="Proteomes" id="UP000202485">
    <property type="component" value="Unassembled WGS sequence"/>
</dbReference>
<dbReference type="GO" id="GO:0008080">
    <property type="term" value="F:N-acetyltransferase activity"/>
    <property type="evidence" value="ECO:0007669"/>
    <property type="project" value="InterPro"/>
</dbReference>
<feature type="domain" description="N-acetyltransferase" evidence="2">
    <location>
        <begin position="7"/>
        <end position="163"/>
    </location>
</feature>
<dbReference type="InterPro" id="IPR050769">
    <property type="entry name" value="NAT_camello-type"/>
</dbReference>
<dbReference type="SUPFAM" id="SSF55729">
    <property type="entry name" value="Acyl-CoA N-acyltransferases (Nat)"/>
    <property type="match status" value="1"/>
</dbReference>
<dbReference type="AlphaFoldDB" id="A0A238JRV8"/>
<dbReference type="Gene3D" id="3.40.630.30">
    <property type="match status" value="1"/>
</dbReference>
<sequence length="163" mass="18561">MPQGDNAVIRPFRDDDRDWLVERHGTLYARDEGFDESFAPLVARILDEFVAGHDPQRERGWIVESDGRRLGSIFCVALDETTAKLRLFLLEPDARGKGLGARLLMTCMGFARSAGYTSMVLWTHESHRAACKLYRAHGWRLTDSKPVHSFGVDLIEQSWSIRL</sequence>
<reference evidence="4" key="1">
    <citation type="submission" date="2017-05" db="EMBL/GenBank/DDBJ databases">
        <authorList>
            <person name="Rodrigo-Torres L."/>
            <person name="Arahal R. D."/>
            <person name="Lucena T."/>
        </authorList>
    </citation>
    <scope>NUCLEOTIDE SEQUENCE [LARGE SCALE GENOMIC DNA]</scope>
    <source>
        <strain evidence="4">CECT 8715</strain>
    </source>
</reference>
<keyword evidence="4" id="KW-1185">Reference proteome</keyword>
<dbReference type="PROSITE" id="PS51186">
    <property type="entry name" value="GNAT"/>
    <property type="match status" value="1"/>
</dbReference>
<evidence type="ECO:0000256" key="1">
    <source>
        <dbReference type="ARBA" id="ARBA00022679"/>
    </source>
</evidence>
<evidence type="ECO:0000259" key="2">
    <source>
        <dbReference type="PROSITE" id="PS51186"/>
    </source>
</evidence>